<sequence>MNIFHGRFGGNLFSGFLALGAVAAFPGAAHADENLFGYNTGAETLPKGSGEIYVFNTLRSDKGQGTYRALDTEIEGEYGVTDRITVSAAASFLTIKTNGLLIDGYLPAPIDKGPRFSGLEVKSKFNILSPALDDFGLAVITSAEWKRLDPHSGQLKTEYEGKVVIAAQKYFRQGQIVWVGNLGLKAGHETRAPIANLPAGFDWPTTPEMEIELSAGTGLSYRVAPGWFVGAETHYTSEYETEVGQERWSLFAGPTIHYGGEKFWATLTWFPQIKGGGERYPGQTDTGLHLIEKTKTEFRFKLGINF</sequence>
<reference evidence="2 3" key="1">
    <citation type="submission" date="2017-11" db="EMBL/GenBank/DDBJ databases">
        <title>Genomic Encyclopedia of Type Strains, Phase III (KMG-III): the genomes of soil and plant-associated and newly described type strains.</title>
        <authorList>
            <person name="Whitman W."/>
        </authorList>
    </citation>
    <scope>NUCLEOTIDE SEQUENCE [LARGE SCALE GENOMIC DNA]</scope>
    <source>
        <strain evidence="2 3">CGMCC 1.12274</strain>
    </source>
</reference>
<feature type="chain" id="PRO_5014890181" description="Outer membrane beta-barrel porin/alpha-amylase" evidence="1">
    <location>
        <begin position="32"/>
        <end position="306"/>
    </location>
</feature>
<feature type="signal peptide" evidence="1">
    <location>
        <begin position="1"/>
        <end position="31"/>
    </location>
</feature>
<protein>
    <recommendedName>
        <fullName evidence="4">Outer membrane beta-barrel porin/alpha-amylase</fullName>
    </recommendedName>
</protein>
<gene>
    <name evidence="2" type="ORF">B0I00_2536</name>
</gene>
<keyword evidence="1" id="KW-0732">Signal</keyword>
<accession>A0A2N0H7N9</accession>
<organism evidence="2 3">
    <name type="scientific">Novosphingobium kunmingense</name>
    <dbReference type="NCBI Taxonomy" id="1211806"/>
    <lineage>
        <taxon>Bacteria</taxon>
        <taxon>Pseudomonadati</taxon>
        <taxon>Pseudomonadota</taxon>
        <taxon>Alphaproteobacteria</taxon>
        <taxon>Sphingomonadales</taxon>
        <taxon>Sphingomonadaceae</taxon>
        <taxon>Novosphingobium</taxon>
    </lineage>
</organism>
<evidence type="ECO:0000313" key="2">
    <source>
        <dbReference type="EMBL" id="PKB14934.1"/>
    </source>
</evidence>
<evidence type="ECO:0000256" key="1">
    <source>
        <dbReference type="SAM" id="SignalP"/>
    </source>
</evidence>
<dbReference type="Pfam" id="PF20367">
    <property type="entry name" value="DUF6662"/>
    <property type="match status" value="1"/>
</dbReference>
<comment type="caution">
    <text evidence="2">The sequence shown here is derived from an EMBL/GenBank/DDBJ whole genome shotgun (WGS) entry which is preliminary data.</text>
</comment>
<dbReference type="EMBL" id="PHUF01000004">
    <property type="protein sequence ID" value="PKB14934.1"/>
    <property type="molecule type" value="Genomic_DNA"/>
</dbReference>
<dbReference type="RefSeq" id="WP_198519232.1">
    <property type="nucleotide sequence ID" value="NZ_PHUF01000004.1"/>
</dbReference>
<dbReference type="AlphaFoldDB" id="A0A2N0H7N9"/>
<dbReference type="Proteomes" id="UP000232587">
    <property type="component" value="Unassembled WGS sequence"/>
</dbReference>
<dbReference type="InterPro" id="IPR046603">
    <property type="entry name" value="DUF6662"/>
</dbReference>
<keyword evidence="3" id="KW-1185">Reference proteome</keyword>
<evidence type="ECO:0008006" key="4">
    <source>
        <dbReference type="Google" id="ProtNLM"/>
    </source>
</evidence>
<evidence type="ECO:0000313" key="3">
    <source>
        <dbReference type="Proteomes" id="UP000232587"/>
    </source>
</evidence>
<name>A0A2N0H7N9_9SPHN</name>
<proteinExistence type="predicted"/>